<sequence length="235" mass="26204">MEETSVVRMLGLSFNLNTLVATLVVVGIVIALCFFTSRKLSLDRPSKGQVLMEMVIEFVEGICDSTLNQHQPIYVILGMTLLLFVFVSNLIGLPFLIKTHEISLWRSPTADPIVTISLAIIAILTGHVLGVRRFGFFGHLRHFYAKPNLLKLPIQLVEELINTTTLALRLFGNIFAGEILLNLIASFAMVFIPITPIVALPLQMVWQGFSVFIGAIQAYIFTTLTMVYLSHKVQE</sequence>
<dbReference type="AlphaFoldDB" id="H3NKQ4"/>
<feature type="transmembrane region" description="Helical" evidence="11">
    <location>
        <begin position="113"/>
        <end position="131"/>
    </location>
</feature>
<protein>
    <recommendedName>
        <fullName evidence="11 12">ATP synthase subunit a</fullName>
    </recommendedName>
    <alternativeName>
        <fullName evidence="11">ATP synthase F0 sector subunit a</fullName>
    </alternativeName>
    <alternativeName>
        <fullName evidence="11">F-ATPase subunit 6</fullName>
    </alternativeName>
</protein>
<keyword evidence="10 11" id="KW-0066">ATP synthesis</keyword>
<dbReference type="PATRIC" id="fig|883113.3.peg.1441"/>
<dbReference type="RefSeq" id="WP_006309655.1">
    <property type="nucleotide sequence ID" value="NZ_JH601133.1"/>
</dbReference>
<dbReference type="NCBIfam" id="TIGR01131">
    <property type="entry name" value="ATP_synt_6_or_A"/>
    <property type="match status" value="1"/>
</dbReference>
<keyword evidence="3 11" id="KW-0813">Transport</keyword>
<evidence type="ECO:0000256" key="7">
    <source>
        <dbReference type="ARBA" id="ARBA00022989"/>
    </source>
</evidence>
<evidence type="ECO:0000256" key="12">
    <source>
        <dbReference type="RuleBase" id="RU000483"/>
    </source>
</evidence>
<evidence type="ECO:0000256" key="4">
    <source>
        <dbReference type="ARBA" id="ARBA00022547"/>
    </source>
</evidence>
<dbReference type="PANTHER" id="PTHR42823">
    <property type="entry name" value="ATP SYNTHASE SUBUNIT A, CHLOROPLASTIC"/>
    <property type="match status" value="1"/>
</dbReference>
<evidence type="ECO:0000256" key="9">
    <source>
        <dbReference type="ARBA" id="ARBA00023136"/>
    </source>
</evidence>
<keyword evidence="4 11" id="KW-0138">CF(0)</keyword>
<dbReference type="InterPro" id="IPR035908">
    <property type="entry name" value="F0_ATP_A_sf"/>
</dbReference>
<comment type="similarity">
    <text evidence="2 11 12">Belongs to the ATPase A chain family.</text>
</comment>
<evidence type="ECO:0000256" key="6">
    <source>
        <dbReference type="ARBA" id="ARBA00022781"/>
    </source>
</evidence>
<evidence type="ECO:0000256" key="1">
    <source>
        <dbReference type="ARBA" id="ARBA00004141"/>
    </source>
</evidence>
<accession>H3NKQ4</accession>
<name>H3NKQ4_9LACT</name>
<organism evidence="13 14">
    <name type="scientific">Facklamia languida CCUG 37842</name>
    <dbReference type="NCBI Taxonomy" id="883113"/>
    <lineage>
        <taxon>Bacteria</taxon>
        <taxon>Bacillati</taxon>
        <taxon>Bacillota</taxon>
        <taxon>Bacilli</taxon>
        <taxon>Lactobacillales</taxon>
        <taxon>Aerococcaceae</taxon>
        <taxon>Facklamia</taxon>
    </lineage>
</organism>
<keyword evidence="8 11" id="KW-0406">Ion transport</keyword>
<dbReference type="GO" id="GO:0042777">
    <property type="term" value="P:proton motive force-driven plasma membrane ATP synthesis"/>
    <property type="evidence" value="ECO:0007669"/>
    <property type="project" value="TreeGrafter"/>
</dbReference>
<gene>
    <name evidence="11" type="primary">atpB</name>
    <name evidence="13" type="ORF">HMPREF9708_01443</name>
</gene>
<evidence type="ECO:0000256" key="2">
    <source>
        <dbReference type="ARBA" id="ARBA00006810"/>
    </source>
</evidence>
<dbReference type="InterPro" id="IPR000568">
    <property type="entry name" value="ATP_synth_F0_asu"/>
</dbReference>
<feature type="transmembrane region" description="Helical" evidence="11">
    <location>
        <begin position="179"/>
        <end position="199"/>
    </location>
</feature>
<dbReference type="PRINTS" id="PR00123">
    <property type="entry name" value="ATPASEA"/>
</dbReference>
<keyword evidence="5 11" id="KW-0812">Transmembrane</keyword>
<dbReference type="InterPro" id="IPR045082">
    <property type="entry name" value="ATP_syn_F0_a_bact/chloroplast"/>
</dbReference>
<keyword evidence="7 11" id="KW-1133">Transmembrane helix</keyword>
<evidence type="ECO:0000256" key="11">
    <source>
        <dbReference type="HAMAP-Rule" id="MF_01393"/>
    </source>
</evidence>
<keyword evidence="9 11" id="KW-0472">Membrane</keyword>
<evidence type="ECO:0000256" key="3">
    <source>
        <dbReference type="ARBA" id="ARBA00022448"/>
    </source>
</evidence>
<dbReference type="GO" id="GO:0046933">
    <property type="term" value="F:proton-transporting ATP synthase activity, rotational mechanism"/>
    <property type="evidence" value="ECO:0007669"/>
    <property type="project" value="UniProtKB-UniRule"/>
</dbReference>
<keyword evidence="11" id="KW-1003">Cell membrane</keyword>
<dbReference type="Proteomes" id="UP000006190">
    <property type="component" value="Unassembled WGS sequence"/>
</dbReference>
<evidence type="ECO:0000256" key="8">
    <source>
        <dbReference type="ARBA" id="ARBA00023065"/>
    </source>
</evidence>
<dbReference type="CDD" id="cd00310">
    <property type="entry name" value="ATP-synt_Fo_a_6"/>
    <property type="match status" value="1"/>
</dbReference>
<dbReference type="GO" id="GO:0005886">
    <property type="term" value="C:plasma membrane"/>
    <property type="evidence" value="ECO:0007669"/>
    <property type="project" value="UniProtKB-SubCell"/>
</dbReference>
<keyword evidence="6 11" id="KW-0375">Hydrogen ion transport</keyword>
<dbReference type="eggNOG" id="COG0356">
    <property type="taxonomic scope" value="Bacteria"/>
</dbReference>
<dbReference type="GO" id="GO:0045259">
    <property type="term" value="C:proton-transporting ATP synthase complex"/>
    <property type="evidence" value="ECO:0007669"/>
    <property type="project" value="UniProtKB-KW"/>
</dbReference>
<dbReference type="EMBL" id="AGEG01000016">
    <property type="protein sequence ID" value="EHR36182.1"/>
    <property type="molecule type" value="Genomic_DNA"/>
</dbReference>
<dbReference type="Gene3D" id="1.20.120.220">
    <property type="entry name" value="ATP synthase, F0 complex, subunit A"/>
    <property type="match status" value="1"/>
</dbReference>
<dbReference type="STRING" id="883113.HMPREF9708_01443"/>
<evidence type="ECO:0000256" key="10">
    <source>
        <dbReference type="ARBA" id="ARBA00023310"/>
    </source>
</evidence>
<comment type="subcellular location">
    <subcellularLocation>
        <location evidence="11 12">Cell membrane</location>
        <topology evidence="11 12">Multi-pass membrane protein</topology>
    </subcellularLocation>
    <subcellularLocation>
        <location evidence="1">Membrane</location>
        <topology evidence="1">Multi-pass membrane protein</topology>
    </subcellularLocation>
</comment>
<dbReference type="PANTHER" id="PTHR42823:SF3">
    <property type="entry name" value="ATP SYNTHASE SUBUNIT A, CHLOROPLASTIC"/>
    <property type="match status" value="1"/>
</dbReference>
<dbReference type="Pfam" id="PF00119">
    <property type="entry name" value="ATP-synt_A"/>
    <property type="match status" value="1"/>
</dbReference>
<feature type="transmembrane region" description="Helical" evidence="11">
    <location>
        <begin position="73"/>
        <end position="93"/>
    </location>
</feature>
<dbReference type="OrthoDB" id="9789241at2"/>
<feature type="transmembrane region" description="Helical" evidence="11">
    <location>
        <begin position="12"/>
        <end position="35"/>
    </location>
</feature>
<dbReference type="HOGENOM" id="CLU_041018_2_3_9"/>
<evidence type="ECO:0000313" key="13">
    <source>
        <dbReference type="EMBL" id="EHR36182.1"/>
    </source>
</evidence>
<comment type="caution">
    <text evidence="13">The sequence shown here is derived from an EMBL/GenBank/DDBJ whole genome shotgun (WGS) entry which is preliminary data.</text>
</comment>
<dbReference type="InterPro" id="IPR023011">
    <property type="entry name" value="ATP_synth_F0_asu_AS"/>
</dbReference>
<dbReference type="SUPFAM" id="SSF81336">
    <property type="entry name" value="F1F0 ATP synthase subunit A"/>
    <property type="match status" value="1"/>
</dbReference>
<evidence type="ECO:0000256" key="5">
    <source>
        <dbReference type="ARBA" id="ARBA00022692"/>
    </source>
</evidence>
<reference evidence="13 14" key="1">
    <citation type="submission" date="2012-01" db="EMBL/GenBank/DDBJ databases">
        <title>The Genome Sequence of Facklamia languida CCUG 37842.</title>
        <authorList>
            <consortium name="The Broad Institute Genome Sequencing Platform"/>
            <person name="Earl A."/>
            <person name="Ward D."/>
            <person name="Feldgarden M."/>
            <person name="Gevers D."/>
            <person name="Huys G."/>
            <person name="Young S.K."/>
            <person name="Zeng Q."/>
            <person name="Gargeya S."/>
            <person name="Fitzgerald M."/>
            <person name="Haas B."/>
            <person name="Abouelleil A."/>
            <person name="Alvarado L."/>
            <person name="Arachchi H.M."/>
            <person name="Berlin A."/>
            <person name="Chapman S.B."/>
            <person name="Gearin G."/>
            <person name="Goldberg J."/>
            <person name="Griggs A."/>
            <person name="Gujja S."/>
            <person name="Hansen M."/>
            <person name="Heiman D."/>
            <person name="Howarth C."/>
            <person name="Larimer J."/>
            <person name="Lui A."/>
            <person name="MacDonald P.J.P."/>
            <person name="McCowen C."/>
            <person name="Montmayeur A."/>
            <person name="Murphy C."/>
            <person name="Neiman D."/>
            <person name="Pearson M."/>
            <person name="Priest M."/>
            <person name="Roberts A."/>
            <person name="Saif S."/>
            <person name="Shea T."/>
            <person name="Sisk P."/>
            <person name="Stolte C."/>
            <person name="Sykes S."/>
            <person name="Wortman J."/>
            <person name="Nusbaum C."/>
            <person name="Birren B."/>
        </authorList>
    </citation>
    <scope>NUCLEOTIDE SEQUENCE [LARGE SCALE GENOMIC DNA]</scope>
    <source>
        <strain evidence="13 14">CCUG 37842</strain>
    </source>
</reference>
<keyword evidence="14" id="KW-1185">Reference proteome</keyword>
<evidence type="ECO:0000313" key="14">
    <source>
        <dbReference type="Proteomes" id="UP000006190"/>
    </source>
</evidence>
<feature type="transmembrane region" description="Helical" evidence="11">
    <location>
        <begin position="205"/>
        <end position="229"/>
    </location>
</feature>
<dbReference type="HAMAP" id="MF_01393">
    <property type="entry name" value="ATP_synth_a_bact"/>
    <property type="match status" value="1"/>
</dbReference>
<comment type="function">
    <text evidence="11 12">Key component of the proton channel; it plays a direct role in the translocation of protons across the membrane.</text>
</comment>
<proteinExistence type="inferred from homology"/>
<dbReference type="PROSITE" id="PS00449">
    <property type="entry name" value="ATPASE_A"/>
    <property type="match status" value="1"/>
</dbReference>